<comment type="caution">
    <text evidence="2">The sequence shown here is derived from an EMBL/GenBank/DDBJ whole genome shotgun (WGS) entry which is preliminary data.</text>
</comment>
<keyword evidence="1" id="KW-0812">Transmembrane</keyword>
<feature type="transmembrane region" description="Helical" evidence="1">
    <location>
        <begin position="6"/>
        <end position="28"/>
    </location>
</feature>
<evidence type="ECO:0000256" key="1">
    <source>
        <dbReference type="SAM" id="Phobius"/>
    </source>
</evidence>
<organism evidence="2 3">
    <name type="scientific">Quercus suber</name>
    <name type="common">Cork oak</name>
    <dbReference type="NCBI Taxonomy" id="58331"/>
    <lineage>
        <taxon>Eukaryota</taxon>
        <taxon>Viridiplantae</taxon>
        <taxon>Streptophyta</taxon>
        <taxon>Embryophyta</taxon>
        <taxon>Tracheophyta</taxon>
        <taxon>Spermatophyta</taxon>
        <taxon>Magnoliopsida</taxon>
        <taxon>eudicotyledons</taxon>
        <taxon>Gunneridae</taxon>
        <taxon>Pentapetalae</taxon>
        <taxon>rosids</taxon>
        <taxon>fabids</taxon>
        <taxon>Fagales</taxon>
        <taxon>Fagaceae</taxon>
        <taxon>Quercus</taxon>
    </lineage>
</organism>
<evidence type="ECO:0000313" key="2">
    <source>
        <dbReference type="EMBL" id="KAK7851819.1"/>
    </source>
</evidence>
<keyword evidence="1" id="KW-0472">Membrane</keyword>
<protein>
    <submittedName>
        <fullName evidence="2">Uncharacterized protein</fullName>
    </submittedName>
</protein>
<evidence type="ECO:0000313" key="3">
    <source>
        <dbReference type="Proteomes" id="UP000237347"/>
    </source>
</evidence>
<name>A0AAW0LLQ5_QUESU</name>
<keyword evidence="3" id="KW-1185">Reference proteome</keyword>
<gene>
    <name evidence="2" type="ORF">CFP56_041077</name>
</gene>
<dbReference type="Proteomes" id="UP000237347">
    <property type="component" value="Unassembled WGS sequence"/>
</dbReference>
<keyword evidence="1" id="KW-1133">Transmembrane helix</keyword>
<sequence length="73" mass="7901">MGLMNLLSKAISLIISIIISSGSQYLSLLQLIAKTRFLWTRPNLLEALPSASIPIIDLNDHDTDDGQGPSPLV</sequence>
<dbReference type="AlphaFoldDB" id="A0AAW0LLQ5"/>
<reference evidence="2 3" key="1">
    <citation type="journal article" date="2018" name="Sci. Data">
        <title>The draft genome sequence of cork oak.</title>
        <authorList>
            <person name="Ramos A.M."/>
            <person name="Usie A."/>
            <person name="Barbosa P."/>
            <person name="Barros P.M."/>
            <person name="Capote T."/>
            <person name="Chaves I."/>
            <person name="Simoes F."/>
            <person name="Abreu I."/>
            <person name="Carrasquinho I."/>
            <person name="Faro C."/>
            <person name="Guimaraes J.B."/>
            <person name="Mendonca D."/>
            <person name="Nobrega F."/>
            <person name="Rodrigues L."/>
            <person name="Saibo N.J.M."/>
            <person name="Varela M.C."/>
            <person name="Egas C."/>
            <person name="Matos J."/>
            <person name="Miguel C.M."/>
            <person name="Oliveira M.M."/>
            <person name="Ricardo C.P."/>
            <person name="Goncalves S."/>
        </authorList>
    </citation>
    <scope>NUCLEOTIDE SEQUENCE [LARGE SCALE GENOMIC DNA]</scope>
    <source>
        <strain evidence="3">cv. HL8</strain>
    </source>
</reference>
<dbReference type="EMBL" id="PKMF04000083">
    <property type="protein sequence ID" value="KAK7851819.1"/>
    <property type="molecule type" value="Genomic_DNA"/>
</dbReference>
<proteinExistence type="predicted"/>
<accession>A0AAW0LLQ5</accession>